<protein>
    <submittedName>
        <fullName evidence="8">Polysaccharide biosynthesis protein</fullName>
    </submittedName>
</protein>
<keyword evidence="3" id="KW-1003">Cell membrane</keyword>
<evidence type="ECO:0000256" key="1">
    <source>
        <dbReference type="ARBA" id="ARBA00004651"/>
    </source>
</evidence>
<feature type="transmembrane region" description="Helical" evidence="7">
    <location>
        <begin position="97"/>
        <end position="123"/>
    </location>
</feature>
<feature type="transmembrane region" description="Helical" evidence="7">
    <location>
        <begin position="375"/>
        <end position="396"/>
    </location>
</feature>
<feature type="transmembrane region" description="Helical" evidence="7">
    <location>
        <begin position="129"/>
        <end position="150"/>
    </location>
</feature>
<feature type="transmembrane region" description="Helical" evidence="7">
    <location>
        <begin position="468"/>
        <end position="489"/>
    </location>
</feature>
<dbReference type="eggNOG" id="COG2244">
    <property type="taxonomic scope" value="Bacteria"/>
</dbReference>
<gene>
    <name evidence="8" type="ordered locus">Meso_2587</name>
</gene>
<proteinExistence type="inferred from homology"/>
<comment type="subcellular location">
    <subcellularLocation>
        <location evidence="1">Cell membrane</location>
        <topology evidence="1">Multi-pass membrane protein</topology>
    </subcellularLocation>
</comment>
<feature type="transmembrane region" description="Helical" evidence="7">
    <location>
        <begin position="308"/>
        <end position="329"/>
    </location>
</feature>
<keyword evidence="4 7" id="KW-0812">Transmembrane</keyword>
<evidence type="ECO:0000256" key="3">
    <source>
        <dbReference type="ARBA" id="ARBA00022475"/>
    </source>
</evidence>
<feature type="transmembrane region" description="Helical" evidence="7">
    <location>
        <begin position="402"/>
        <end position="422"/>
    </location>
</feature>
<feature type="transmembrane region" description="Helical" evidence="7">
    <location>
        <begin position="162"/>
        <end position="180"/>
    </location>
</feature>
<dbReference type="Pfam" id="PF13440">
    <property type="entry name" value="Polysacc_synt_3"/>
    <property type="match status" value="1"/>
</dbReference>
<reference evidence="8" key="1">
    <citation type="submission" date="2006-06" db="EMBL/GenBank/DDBJ databases">
        <title>Complete sequence of chromosome of Chelativorans sp. BNC1.</title>
        <authorList>
            <consortium name="US DOE Joint Genome Institute"/>
            <person name="Copeland A."/>
            <person name="Lucas S."/>
            <person name="Lapidus A."/>
            <person name="Barry K."/>
            <person name="Detter J.C."/>
            <person name="Glavina del Rio T."/>
            <person name="Hammon N."/>
            <person name="Israni S."/>
            <person name="Dalin E."/>
            <person name="Tice H."/>
            <person name="Pitluck S."/>
            <person name="Chertkov O."/>
            <person name="Brettin T."/>
            <person name="Bruce D."/>
            <person name="Han C."/>
            <person name="Tapia R."/>
            <person name="Gilna P."/>
            <person name="Schmutz J."/>
            <person name="Larimer F."/>
            <person name="Land M."/>
            <person name="Hauser L."/>
            <person name="Kyrpides N."/>
            <person name="Mikhailova N."/>
            <person name="Richardson P."/>
        </authorList>
    </citation>
    <scope>NUCLEOTIDE SEQUENCE</scope>
    <source>
        <strain evidence="8">BNC1</strain>
    </source>
</reference>
<evidence type="ECO:0000256" key="5">
    <source>
        <dbReference type="ARBA" id="ARBA00022989"/>
    </source>
</evidence>
<evidence type="ECO:0000256" key="2">
    <source>
        <dbReference type="ARBA" id="ARBA00007430"/>
    </source>
</evidence>
<dbReference type="HOGENOM" id="CLU_536077_0_0_5"/>
<organism evidence="8">
    <name type="scientific">Chelativorans sp. (strain BNC1)</name>
    <dbReference type="NCBI Taxonomy" id="266779"/>
    <lineage>
        <taxon>Bacteria</taxon>
        <taxon>Pseudomonadati</taxon>
        <taxon>Pseudomonadota</taxon>
        <taxon>Alphaproteobacteria</taxon>
        <taxon>Hyphomicrobiales</taxon>
        <taxon>Phyllobacteriaceae</taxon>
        <taxon>Chelativorans</taxon>
    </lineage>
</organism>
<keyword evidence="6 7" id="KW-0472">Membrane</keyword>
<comment type="similarity">
    <text evidence="2">Belongs to the polysaccharide synthase family.</text>
</comment>
<name>Q11F54_CHESB</name>
<dbReference type="KEGG" id="mes:Meso_2587"/>
<sequence length="508" mass="54494">MSGKTERLEGARAPGRRFSLRIPSIVGSGLWALSAKLVTQVCQLAAFIIAAHVLTPAQFGLFAFCSAIAILLVMLAEGGWAEFVMKSSEGEAHLDQIAGMSLASGLFFMIVGLLTAGVLHGAFGKSWEAFLLALFSCWILPAALTTVYDGVLVQQGKLKRQAMIRITAELAGLALIVFGLREGWNVFALAAGRLAMQMVLLSGSVAAIGFVGLARPSRTVLREVLHFSQQIIFNRLIVFFRSYSGTLAVGGFLGLTEAGYYRAAERIVAAFSELVGEPARLLGWVLFRRAKERQEKAADHEDLVRNAGASFFPVLIAVAAPVYLGLAVVSESFVEVALGEAWKPAALLVGVLAAKQLLLVTSYPTEPLLAVRGKLKALAPISLFNALVSVGLIILLSPFGVVAVALGQCVAAAIALATSIWVQQRHGGLNWWEIARNSALLLFALGAMLVAILYLGRVTSFFELRPTFVFLLQVGVGAITYLAAVFALWRFAGLAWLHWPTRSIDDPI</sequence>
<dbReference type="PANTHER" id="PTHR30250">
    <property type="entry name" value="PST FAMILY PREDICTED COLANIC ACID TRANSPORTER"/>
    <property type="match status" value="1"/>
</dbReference>
<evidence type="ECO:0000256" key="7">
    <source>
        <dbReference type="SAM" id="Phobius"/>
    </source>
</evidence>
<dbReference type="GO" id="GO:0005886">
    <property type="term" value="C:plasma membrane"/>
    <property type="evidence" value="ECO:0007669"/>
    <property type="project" value="UniProtKB-SubCell"/>
</dbReference>
<feature type="transmembrane region" description="Helical" evidence="7">
    <location>
        <begin position="57"/>
        <end position="76"/>
    </location>
</feature>
<dbReference type="STRING" id="266779.Meso_2587"/>
<accession>Q11F54</accession>
<feature type="transmembrane region" description="Helical" evidence="7">
    <location>
        <begin position="232"/>
        <end position="255"/>
    </location>
</feature>
<feature type="transmembrane region" description="Helical" evidence="7">
    <location>
        <begin position="186"/>
        <end position="211"/>
    </location>
</feature>
<dbReference type="PANTHER" id="PTHR30250:SF10">
    <property type="entry name" value="LIPOPOLYSACCHARIDE BIOSYNTHESIS PROTEIN WZXC"/>
    <property type="match status" value="1"/>
</dbReference>
<feature type="transmembrane region" description="Helical" evidence="7">
    <location>
        <begin position="341"/>
        <end position="363"/>
    </location>
</feature>
<dbReference type="AlphaFoldDB" id="Q11F54"/>
<evidence type="ECO:0000313" key="8">
    <source>
        <dbReference type="EMBL" id="ABG63971.1"/>
    </source>
</evidence>
<keyword evidence="5 7" id="KW-1133">Transmembrane helix</keyword>
<dbReference type="InterPro" id="IPR050833">
    <property type="entry name" value="Poly_Biosynth_Transport"/>
</dbReference>
<evidence type="ECO:0000256" key="6">
    <source>
        <dbReference type="ARBA" id="ARBA00023136"/>
    </source>
</evidence>
<feature type="transmembrane region" description="Helical" evidence="7">
    <location>
        <begin position="434"/>
        <end position="456"/>
    </location>
</feature>
<dbReference type="OrthoDB" id="7840749at2"/>
<evidence type="ECO:0000256" key="4">
    <source>
        <dbReference type="ARBA" id="ARBA00022692"/>
    </source>
</evidence>
<dbReference type="EMBL" id="CP000390">
    <property type="protein sequence ID" value="ABG63971.1"/>
    <property type="molecule type" value="Genomic_DNA"/>
</dbReference>